<dbReference type="Proteomes" id="UP000735302">
    <property type="component" value="Unassembled WGS sequence"/>
</dbReference>
<accession>A0AAV4BQD5</accession>
<evidence type="ECO:0000313" key="1">
    <source>
        <dbReference type="EMBL" id="GFO21182.1"/>
    </source>
</evidence>
<name>A0AAV4BQD5_9GAST</name>
<sequence>MFRILYVCYILKTFNKVYTSSGTELRNKVRIHCLAHYLTVTFMFWVCQSRPCWHYGLVRPSTPSRRSAEIAPPSSSSGSLTILINSVVIITIITIDIMISSSSSSSILDRHHDHQSSSSLPL</sequence>
<proteinExistence type="predicted"/>
<dbReference type="AlphaFoldDB" id="A0AAV4BQD5"/>
<comment type="caution">
    <text evidence="1">The sequence shown here is derived from an EMBL/GenBank/DDBJ whole genome shotgun (WGS) entry which is preliminary data.</text>
</comment>
<organism evidence="1 2">
    <name type="scientific">Plakobranchus ocellatus</name>
    <dbReference type="NCBI Taxonomy" id="259542"/>
    <lineage>
        <taxon>Eukaryota</taxon>
        <taxon>Metazoa</taxon>
        <taxon>Spiralia</taxon>
        <taxon>Lophotrochozoa</taxon>
        <taxon>Mollusca</taxon>
        <taxon>Gastropoda</taxon>
        <taxon>Heterobranchia</taxon>
        <taxon>Euthyneura</taxon>
        <taxon>Panpulmonata</taxon>
        <taxon>Sacoglossa</taxon>
        <taxon>Placobranchoidea</taxon>
        <taxon>Plakobranchidae</taxon>
        <taxon>Plakobranchus</taxon>
    </lineage>
</organism>
<protein>
    <submittedName>
        <fullName evidence="1">Uncharacterized protein</fullName>
    </submittedName>
</protein>
<reference evidence="1 2" key="1">
    <citation type="journal article" date="2021" name="Elife">
        <title>Chloroplast acquisition without the gene transfer in kleptoplastic sea slugs, Plakobranchus ocellatus.</title>
        <authorList>
            <person name="Maeda T."/>
            <person name="Takahashi S."/>
            <person name="Yoshida T."/>
            <person name="Shimamura S."/>
            <person name="Takaki Y."/>
            <person name="Nagai Y."/>
            <person name="Toyoda A."/>
            <person name="Suzuki Y."/>
            <person name="Arimoto A."/>
            <person name="Ishii H."/>
            <person name="Satoh N."/>
            <person name="Nishiyama T."/>
            <person name="Hasebe M."/>
            <person name="Maruyama T."/>
            <person name="Minagawa J."/>
            <person name="Obokata J."/>
            <person name="Shigenobu S."/>
        </authorList>
    </citation>
    <scope>NUCLEOTIDE SEQUENCE [LARGE SCALE GENOMIC DNA]</scope>
</reference>
<evidence type="ECO:0000313" key="2">
    <source>
        <dbReference type="Proteomes" id="UP000735302"/>
    </source>
</evidence>
<dbReference type="EMBL" id="BLXT01005251">
    <property type="protein sequence ID" value="GFO21182.1"/>
    <property type="molecule type" value="Genomic_DNA"/>
</dbReference>
<gene>
    <name evidence="1" type="ORF">PoB_004768700</name>
</gene>
<keyword evidence="2" id="KW-1185">Reference proteome</keyword>